<dbReference type="EMBL" id="UINC01090850">
    <property type="protein sequence ID" value="SVC43145.1"/>
    <property type="molecule type" value="Genomic_DNA"/>
</dbReference>
<feature type="non-terminal residue" evidence="3">
    <location>
        <position position="1"/>
    </location>
</feature>
<dbReference type="InterPro" id="IPR043144">
    <property type="entry name" value="Mal/L-sulf/L-lact_DH-like_ah"/>
</dbReference>
<dbReference type="PANTHER" id="PTHR11091:SF0">
    <property type="entry name" value="MALATE DEHYDROGENASE"/>
    <property type="match status" value="1"/>
</dbReference>
<reference evidence="3" key="1">
    <citation type="submission" date="2018-05" db="EMBL/GenBank/DDBJ databases">
        <authorList>
            <person name="Lanie J.A."/>
            <person name="Ng W.-L."/>
            <person name="Kazmierczak K.M."/>
            <person name="Andrzejewski T.M."/>
            <person name="Davidsen T.M."/>
            <person name="Wayne K.J."/>
            <person name="Tettelin H."/>
            <person name="Glass J.I."/>
            <person name="Rusch D."/>
            <person name="Podicherti R."/>
            <person name="Tsui H.-C.T."/>
            <person name="Winkler M.E."/>
        </authorList>
    </citation>
    <scope>NUCLEOTIDE SEQUENCE</scope>
</reference>
<dbReference type="Pfam" id="PF02615">
    <property type="entry name" value="Ldh_2"/>
    <property type="match status" value="1"/>
</dbReference>
<keyword evidence="2" id="KW-0560">Oxidoreductase</keyword>
<name>A0A382M5B2_9ZZZZ</name>
<evidence type="ECO:0000256" key="1">
    <source>
        <dbReference type="ARBA" id="ARBA00006056"/>
    </source>
</evidence>
<dbReference type="SUPFAM" id="SSF89733">
    <property type="entry name" value="L-sulfolactate dehydrogenase-like"/>
    <property type="match status" value="1"/>
</dbReference>
<feature type="non-terminal residue" evidence="3">
    <location>
        <position position="111"/>
    </location>
</feature>
<dbReference type="InterPro" id="IPR036111">
    <property type="entry name" value="Mal/L-sulfo/L-lacto_DH-like_sf"/>
</dbReference>
<dbReference type="PANTHER" id="PTHR11091">
    <property type="entry name" value="OXIDOREDUCTASE-RELATED"/>
    <property type="match status" value="1"/>
</dbReference>
<dbReference type="Gene3D" id="3.30.1370.60">
    <property type="entry name" value="Hypothetical oxidoreductase yiak, domain 2"/>
    <property type="match status" value="1"/>
</dbReference>
<dbReference type="InterPro" id="IPR043143">
    <property type="entry name" value="Mal/L-sulf/L-lact_DH-like_NADP"/>
</dbReference>
<proteinExistence type="inferred from homology"/>
<evidence type="ECO:0000313" key="3">
    <source>
        <dbReference type="EMBL" id="SVC43145.1"/>
    </source>
</evidence>
<accession>A0A382M5B2</accession>
<dbReference type="Gene3D" id="1.10.1530.10">
    <property type="match status" value="1"/>
</dbReference>
<sequence>VSTVSLTLNEILDLAKKTLLANGCDDETASILAELIMKAERDGSLSHGLFRLPAYVSGLKSGKINGKGKPEVKKISPSVIKVLGNNCLAPVVLNKGIPELIKAAKENGVAV</sequence>
<gene>
    <name evidence="3" type="ORF">METZ01_LOCUS295999</name>
</gene>
<evidence type="ECO:0000256" key="2">
    <source>
        <dbReference type="ARBA" id="ARBA00023002"/>
    </source>
</evidence>
<comment type="similarity">
    <text evidence="1">Belongs to the LDH2/MDH2 oxidoreductase family.</text>
</comment>
<dbReference type="AlphaFoldDB" id="A0A382M5B2"/>
<protein>
    <recommendedName>
        <fullName evidence="4">Ldh family oxidoreductase</fullName>
    </recommendedName>
</protein>
<dbReference type="InterPro" id="IPR003767">
    <property type="entry name" value="Malate/L-lactate_DH-like"/>
</dbReference>
<organism evidence="3">
    <name type="scientific">marine metagenome</name>
    <dbReference type="NCBI Taxonomy" id="408172"/>
    <lineage>
        <taxon>unclassified sequences</taxon>
        <taxon>metagenomes</taxon>
        <taxon>ecological metagenomes</taxon>
    </lineage>
</organism>
<dbReference type="GO" id="GO:0016491">
    <property type="term" value="F:oxidoreductase activity"/>
    <property type="evidence" value="ECO:0007669"/>
    <property type="project" value="UniProtKB-KW"/>
</dbReference>
<evidence type="ECO:0008006" key="4">
    <source>
        <dbReference type="Google" id="ProtNLM"/>
    </source>
</evidence>